<evidence type="ECO:0000256" key="8">
    <source>
        <dbReference type="PIRNR" id="PIRNR000447"/>
    </source>
</evidence>
<dbReference type="InterPro" id="IPR017568">
    <property type="entry name" value="3-oxoacyl-ACP_synth-2"/>
</dbReference>
<keyword evidence="6 8" id="KW-0275">Fatty acid biosynthesis</keyword>
<dbReference type="InterPro" id="IPR014030">
    <property type="entry name" value="Ketoacyl_synth_N"/>
</dbReference>
<dbReference type="SMART" id="SM00825">
    <property type="entry name" value="PKS_KS"/>
    <property type="match status" value="1"/>
</dbReference>
<dbReference type="SUPFAM" id="SSF53901">
    <property type="entry name" value="Thiolase-like"/>
    <property type="match status" value="2"/>
</dbReference>
<dbReference type="PROSITE" id="PS52004">
    <property type="entry name" value="KS3_2"/>
    <property type="match status" value="1"/>
</dbReference>
<evidence type="ECO:0000256" key="11">
    <source>
        <dbReference type="SAM" id="MobiDB-lite"/>
    </source>
</evidence>
<evidence type="ECO:0000313" key="14">
    <source>
        <dbReference type="Proteomes" id="UP000002630"/>
    </source>
</evidence>
<sequence length="446" mass="47085">MARLLPPPAIISQRRVVVTGLGAVTPLANGMQASWERLLEGKCGIRRLKPSSQDSDGHRSRKLSDRMTTFPTSLAGEVDRGLERAGQFPGPDSAATATSLRGTPEFIQFAMHAAKEALDMSGWRAETDRERDRAGVAIGSGIGSLEDVADCYRTLEGRGYRRLTPHFIPRILINLAAGHVAIEHGLKGPNHAVATACATGAHAIGDAFRFIKHGDADVMVCGGSEGSIHEPALAGFARMNALSTRFNEDPERASRPFDKDRDGFVLAEGAAVLVLEEMEHARDRGANIIAEVRGYGLAGDAHHIAAPTEDGDGPRRAMLSAVEESGLSPESVGYVNAHATSTPLGDAAEGRAIERVFGKRQSLLVSSTKGATGHLLGAAGSLEAAFSILALRDGVVPHTLNLATPDPTFGFTMVKGAPVRVDDLDAVMSNSFGFGGTNVSLLFSRV</sequence>
<comment type="similarity">
    <text evidence="1 8 10">Belongs to the thiolase-like superfamily. Beta-ketoacyl-ACP synthases family.</text>
</comment>
<dbReference type="Proteomes" id="UP000002630">
    <property type="component" value="Linkage Group LG20"/>
</dbReference>
<evidence type="ECO:0000256" key="6">
    <source>
        <dbReference type="ARBA" id="ARBA00023160"/>
    </source>
</evidence>
<reference evidence="13 14" key="1">
    <citation type="journal article" date="2010" name="Nature">
        <title>The Ectocarpus genome and the independent evolution of multicellularity in brown algae.</title>
        <authorList>
            <person name="Cock J.M."/>
            <person name="Sterck L."/>
            <person name="Rouze P."/>
            <person name="Scornet D."/>
            <person name="Allen A.E."/>
            <person name="Amoutzias G."/>
            <person name="Anthouard V."/>
            <person name="Artiguenave F."/>
            <person name="Aury J.M."/>
            <person name="Badger J.H."/>
            <person name="Beszteri B."/>
            <person name="Billiau K."/>
            <person name="Bonnet E."/>
            <person name="Bothwell J.H."/>
            <person name="Bowler C."/>
            <person name="Boyen C."/>
            <person name="Brownlee C."/>
            <person name="Carrano C.J."/>
            <person name="Charrier B."/>
            <person name="Cho G.Y."/>
            <person name="Coelho S.M."/>
            <person name="Collen J."/>
            <person name="Corre E."/>
            <person name="Da Silva C."/>
            <person name="Delage L."/>
            <person name="Delaroque N."/>
            <person name="Dittami S.M."/>
            <person name="Doulbeau S."/>
            <person name="Elias M."/>
            <person name="Farnham G."/>
            <person name="Gachon C.M."/>
            <person name="Gschloessl B."/>
            <person name="Heesch S."/>
            <person name="Jabbari K."/>
            <person name="Jubin C."/>
            <person name="Kawai H."/>
            <person name="Kimura K."/>
            <person name="Kloareg B."/>
            <person name="Kupper F.C."/>
            <person name="Lang D."/>
            <person name="Le Bail A."/>
            <person name="Leblanc C."/>
            <person name="Lerouge P."/>
            <person name="Lohr M."/>
            <person name="Lopez P.J."/>
            <person name="Martens C."/>
            <person name="Maumus F."/>
            <person name="Michel G."/>
            <person name="Miranda-Saavedra D."/>
            <person name="Morales J."/>
            <person name="Moreau H."/>
            <person name="Motomura T."/>
            <person name="Nagasato C."/>
            <person name="Napoli C.A."/>
            <person name="Nelson D.R."/>
            <person name="Nyvall-Collen P."/>
            <person name="Peters A.F."/>
            <person name="Pommier C."/>
            <person name="Potin P."/>
            <person name="Poulain J."/>
            <person name="Quesneville H."/>
            <person name="Read B."/>
            <person name="Rensing S.A."/>
            <person name="Ritter A."/>
            <person name="Rousvoal S."/>
            <person name="Samanta M."/>
            <person name="Samson G."/>
            <person name="Schroeder D.C."/>
            <person name="Segurens B."/>
            <person name="Strittmatter M."/>
            <person name="Tonon T."/>
            <person name="Tregear J.W."/>
            <person name="Valentin K."/>
            <person name="von Dassow P."/>
            <person name="Yamagishi T."/>
            <person name="Van de Peer Y."/>
            <person name="Wincker P."/>
        </authorList>
    </citation>
    <scope>NUCLEOTIDE SEQUENCE [LARGE SCALE GENOMIC DNA]</scope>
    <source>
        <strain evidence="14">Ec32 / CCAP1310/4</strain>
    </source>
</reference>
<dbReference type="InterPro" id="IPR020841">
    <property type="entry name" value="PKS_Beta-ketoAc_synthase_dom"/>
</dbReference>
<keyword evidence="14" id="KW-1185">Reference proteome</keyword>
<organism evidence="13 14">
    <name type="scientific">Ectocarpus siliculosus</name>
    <name type="common">Brown alga</name>
    <name type="synonym">Conferva siliculosa</name>
    <dbReference type="NCBI Taxonomy" id="2880"/>
    <lineage>
        <taxon>Eukaryota</taxon>
        <taxon>Sar</taxon>
        <taxon>Stramenopiles</taxon>
        <taxon>Ochrophyta</taxon>
        <taxon>PX clade</taxon>
        <taxon>Phaeophyceae</taxon>
        <taxon>Ectocarpales</taxon>
        <taxon>Ectocarpaceae</taxon>
        <taxon>Ectocarpus</taxon>
    </lineage>
</organism>
<dbReference type="CDD" id="cd00834">
    <property type="entry name" value="KAS_I_II"/>
    <property type="match status" value="1"/>
</dbReference>
<keyword evidence="4" id="KW-0276">Fatty acid metabolism</keyword>
<dbReference type="Pfam" id="PF02801">
    <property type="entry name" value="Ketoacyl-synt_C"/>
    <property type="match status" value="1"/>
</dbReference>
<dbReference type="AlphaFoldDB" id="D8LLC3"/>
<evidence type="ECO:0000256" key="10">
    <source>
        <dbReference type="RuleBase" id="RU003694"/>
    </source>
</evidence>
<dbReference type="InterPro" id="IPR000794">
    <property type="entry name" value="Beta-ketoacyl_synthase"/>
</dbReference>
<dbReference type="STRING" id="2880.D8LLC3"/>
<dbReference type="OrthoDB" id="5334845at2759"/>
<evidence type="ECO:0000256" key="9">
    <source>
        <dbReference type="PIRSR" id="PIRSR000447-1"/>
    </source>
</evidence>
<name>D8LLC3_ECTSI</name>
<dbReference type="InterPro" id="IPR018201">
    <property type="entry name" value="Ketoacyl_synth_AS"/>
</dbReference>
<feature type="active site" description="For beta-ketoacyl synthase activity" evidence="9">
    <location>
        <position position="197"/>
    </location>
</feature>
<dbReference type="GO" id="GO:0006633">
    <property type="term" value="P:fatty acid biosynthetic process"/>
    <property type="evidence" value="ECO:0007669"/>
    <property type="project" value="UniProtKB-KW"/>
</dbReference>
<keyword evidence="2 8" id="KW-0444">Lipid biosynthesis</keyword>
<evidence type="ECO:0000256" key="1">
    <source>
        <dbReference type="ARBA" id="ARBA00008467"/>
    </source>
</evidence>
<keyword evidence="7 13" id="KW-0012">Acyltransferase</keyword>
<evidence type="ECO:0000256" key="4">
    <source>
        <dbReference type="ARBA" id="ARBA00022832"/>
    </source>
</evidence>
<feature type="domain" description="Ketosynthase family 3 (KS3)" evidence="12">
    <location>
        <begin position="13"/>
        <end position="445"/>
    </location>
</feature>
<keyword evidence="3 8" id="KW-0808">Transferase</keyword>
<keyword evidence="5" id="KW-0443">Lipid metabolism</keyword>
<dbReference type="PIRSF" id="PIRSF000447">
    <property type="entry name" value="KAS_II"/>
    <property type="match status" value="1"/>
</dbReference>
<dbReference type="GO" id="GO:0005739">
    <property type="term" value="C:mitochondrion"/>
    <property type="evidence" value="ECO:0007669"/>
    <property type="project" value="TreeGrafter"/>
</dbReference>
<evidence type="ECO:0000256" key="2">
    <source>
        <dbReference type="ARBA" id="ARBA00022516"/>
    </source>
</evidence>
<dbReference type="InParanoid" id="D8LLC3"/>
<evidence type="ECO:0000256" key="3">
    <source>
        <dbReference type="ARBA" id="ARBA00022679"/>
    </source>
</evidence>
<evidence type="ECO:0000256" key="7">
    <source>
        <dbReference type="ARBA" id="ARBA00023315"/>
    </source>
</evidence>
<evidence type="ECO:0000313" key="13">
    <source>
        <dbReference type="EMBL" id="CBN77121.1"/>
    </source>
</evidence>
<feature type="region of interest" description="Disordered" evidence="11">
    <location>
        <begin position="47"/>
        <end position="69"/>
    </location>
</feature>
<proteinExistence type="inferred from homology"/>
<evidence type="ECO:0000256" key="5">
    <source>
        <dbReference type="ARBA" id="ARBA00023098"/>
    </source>
</evidence>
<dbReference type="EMBL" id="FN649745">
    <property type="protein sequence ID" value="CBN77121.1"/>
    <property type="molecule type" value="Genomic_DNA"/>
</dbReference>
<dbReference type="OMA" id="DVMVCGA"/>
<dbReference type="NCBIfam" id="TIGR03150">
    <property type="entry name" value="fabF"/>
    <property type="match status" value="1"/>
</dbReference>
<dbReference type="InterPro" id="IPR016039">
    <property type="entry name" value="Thiolase-like"/>
</dbReference>
<dbReference type="FunFam" id="3.40.47.10:FF:000009">
    <property type="entry name" value="3-oxoacyl-[acyl-carrier-protein] synthase 2"/>
    <property type="match status" value="1"/>
</dbReference>
<dbReference type="PROSITE" id="PS00606">
    <property type="entry name" value="KS3_1"/>
    <property type="match status" value="1"/>
</dbReference>
<dbReference type="EMBL" id="FN648553">
    <property type="protein sequence ID" value="CBN77121.1"/>
    <property type="molecule type" value="Genomic_DNA"/>
</dbReference>
<feature type="compositionally biased region" description="Basic and acidic residues" evidence="11">
    <location>
        <begin position="55"/>
        <end position="65"/>
    </location>
</feature>
<dbReference type="GO" id="GO:0004315">
    <property type="term" value="F:3-oxoacyl-[acyl-carrier-protein] synthase activity"/>
    <property type="evidence" value="ECO:0007669"/>
    <property type="project" value="InterPro"/>
</dbReference>
<dbReference type="Pfam" id="PF00109">
    <property type="entry name" value="ketoacyl-synt"/>
    <property type="match status" value="1"/>
</dbReference>
<dbReference type="InterPro" id="IPR014031">
    <property type="entry name" value="Ketoacyl_synth_C"/>
</dbReference>
<dbReference type="Gene3D" id="3.40.47.10">
    <property type="match status" value="2"/>
</dbReference>
<protein>
    <recommendedName>
        <fullName evidence="8">3-oxoacyl-[acyl-carrier-protein] synthase</fullName>
    </recommendedName>
</protein>
<accession>D8LLC3</accession>
<dbReference type="PANTHER" id="PTHR11712">
    <property type="entry name" value="POLYKETIDE SYNTHASE-RELATED"/>
    <property type="match status" value="1"/>
</dbReference>
<dbReference type="PANTHER" id="PTHR11712:SF336">
    <property type="entry name" value="3-OXOACYL-[ACYL-CARRIER-PROTEIN] SYNTHASE, MITOCHONDRIAL"/>
    <property type="match status" value="1"/>
</dbReference>
<dbReference type="NCBIfam" id="NF005589">
    <property type="entry name" value="PRK07314.1"/>
    <property type="match status" value="1"/>
</dbReference>
<evidence type="ECO:0000259" key="12">
    <source>
        <dbReference type="PROSITE" id="PS52004"/>
    </source>
</evidence>
<gene>
    <name evidence="13" type="primary">KAS</name>
    <name evidence="13" type="ORF">Esi_0036_0077</name>
</gene>